<comment type="caution">
    <text evidence="2">The sequence shown here is derived from an EMBL/GenBank/DDBJ whole genome shotgun (WGS) entry which is preliminary data.</text>
</comment>
<proteinExistence type="predicted"/>
<feature type="non-terminal residue" evidence="2">
    <location>
        <position position="133"/>
    </location>
</feature>
<protein>
    <submittedName>
        <fullName evidence="2">Uncharacterized protein</fullName>
    </submittedName>
</protein>
<keyword evidence="1" id="KW-0472">Membrane</keyword>
<dbReference type="OrthoDB" id="631515at2759"/>
<keyword evidence="3" id="KW-1185">Reference proteome</keyword>
<feature type="transmembrane region" description="Helical" evidence="1">
    <location>
        <begin position="108"/>
        <end position="127"/>
    </location>
</feature>
<name>A0A835GZG8_9MAGN</name>
<dbReference type="InterPro" id="IPR008390">
    <property type="entry name" value="AWPM-19"/>
</dbReference>
<dbReference type="EMBL" id="JADFTS010000009">
    <property type="protein sequence ID" value="KAF9589746.1"/>
    <property type="molecule type" value="Genomic_DNA"/>
</dbReference>
<feature type="transmembrane region" description="Helical" evidence="1">
    <location>
        <begin position="44"/>
        <end position="63"/>
    </location>
</feature>
<sequence>IDIVVMANDQLKPIASLLLLLNFCLYIIVAAIGGWALNRAINHGFIIVVGAASALAGINHIRLWHADSLPSAASVAIMAWSLTILAMGLAWKEIELNVRNARLKTMEAFLIILTATQFLYILAIHGASSVARR</sequence>
<evidence type="ECO:0000256" key="1">
    <source>
        <dbReference type="SAM" id="Phobius"/>
    </source>
</evidence>
<organism evidence="2 3">
    <name type="scientific">Coptis chinensis</name>
    <dbReference type="NCBI Taxonomy" id="261450"/>
    <lineage>
        <taxon>Eukaryota</taxon>
        <taxon>Viridiplantae</taxon>
        <taxon>Streptophyta</taxon>
        <taxon>Embryophyta</taxon>
        <taxon>Tracheophyta</taxon>
        <taxon>Spermatophyta</taxon>
        <taxon>Magnoliopsida</taxon>
        <taxon>Ranunculales</taxon>
        <taxon>Ranunculaceae</taxon>
        <taxon>Coptidoideae</taxon>
        <taxon>Coptis</taxon>
    </lineage>
</organism>
<dbReference type="AlphaFoldDB" id="A0A835GZG8"/>
<keyword evidence="1" id="KW-0812">Transmembrane</keyword>
<feature type="transmembrane region" description="Helical" evidence="1">
    <location>
        <begin position="14"/>
        <end position="37"/>
    </location>
</feature>
<dbReference type="PANTHER" id="PTHR33294:SF6">
    <property type="entry name" value="AWPM-19-LIKE FAMILY PROTEIN"/>
    <property type="match status" value="1"/>
</dbReference>
<dbReference type="Pfam" id="PF05512">
    <property type="entry name" value="AWPM-19"/>
    <property type="match status" value="2"/>
</dbReference>
<keyword evidence="1" id="KW-1133">Transmembrane helix</keyword>
<gene>
    <name evidence="2" type="ORF">IFM89_028655</name>
</gene>
<dbReference type="PANTHER" id="PTHR33294">
    <property type="entry name" value="AWPM-19-LIKE FAMILY PROTEIN"/>
    <property type="match status" value="1"/>
</dbReference>
<accession>A0A835GZG8</accession>
<dbReference type="Proteomes" id="UP000631114">
    <property type="component" value="Unassembled WGS sequence"/>
</dbReference>
<reference evidence="2 3" key="1">
    <citation type="submission" date="2020-10" db="EMBL/GenBank/DDBJ databases">
        <title>The Coptis chinensis genome and diversification of protoberbering-type alkaloids.</title>
        <authorList>
            <person name="Wang B."/>
            <person name="Shu S."/>
            <person name="Song C."/>
            <person name="Liu Y."/>
        </authorList>
    </citation>
    <scope>NUCLEOTIDE SEQUENCE [LARGE SCALE GENOMIC DNA]</scope>
    <source>
        <strain evidence="2">HL-2020</strain>
        <tissue evidence="2">Leaf</tissue>
    </source>
</reference>
<feature type="transmembrane region" description="Helical" evidence="1">
    <location>
        <begin position="69"/>
        <end position="87"/>
    </location>
</feature>
<evidence type="ECO:0000313" key="2">
    <source>
        <dbReference type="EMBL" id="KAF9589746.1"/>
    </source>
</evidence>
<evidence type="ECO:0000313" key="3">
    <source>
        <dbReference type="Proteomes" id="UP000631114"/>
    </source>
</evidence>